<proteinExistence type="predicted"/>
<dbReference type="Proteomes" id="UP000266673">
    <property type="component" value="Unassembled WGS sequence"/>
</dbReference>
<name>A0A397VZD9_9GLOM</name>
<comment type="caution">
    <text evidence="1">The sequence shown here is derived from an EMBL/GenBank/DDBJ whole genome shotgun (WGS) entry which is preliminary data.</text>
</comment>
<dbReference type="OrthoDB" id="2338404at2759"/>
<accession>A0A397VZD9</accession>
<dbReference type="EMBL" id="QKWP01000084">
    <property type="protein sequence ID" value="RIB27880.1"/>
    <property type="molecule type" value="Genomic_DNA"/>
</dbReference>
<evidence type="ECO:0008006" key="3">
    <source>
        <dbReference type="Google" id="ProtNLM"/>
    </source>
</evidence>
<dbReference type="AlphaFoldDB" id="A0A397VZD9"/>
<protein>
    <recommendedName>
        <fullName evidence="3">MACPF domain-containing protein</fullName>
    </recommendedName>
</protein>
<evidence type="ECO:0000313" key="2">
    <source>
        <dbReference type="Proteomes" id="UP000266673"/>
    </source>
</evidence>
<reference evidence="1 2" key="1">
    <citation type="submission" date="2018-06" db="EMBL/GenBank/DDBJ databases">
        <title>Comparative genomics reveals the genomic features of Rhizophagus irregularis, R. cerebriforme, R. diaphanum and Gigaspora rosea, and their symbiotic lifestyle signature.</title>
        <authorList>
            <person name="Morin E."/>
            <person name="San Clemente H."/>
            <person name="Chen E.C.H."/>
            <person name="De La Providencia I."/>
            <person name="Hainaut M."/>
            <person name="Kuo A."/>
            <person name="Kohler A."/>
            <person name="Murat C."/>
            <person name="Tang N."/>
            <person name="Roy S."/>
            <person name="Loubradou J."/>
            <person name="Henrissat B."/>
            <person name="Grigoriev I.V."/>
            <person name="Corradi N."/>
            <person name="Roux C."/>
            <person name="Martin F.M."/>
        </authorList>
    </citation>
    <scope>NUCLEOTIDE SEQUENCE [LARGE SCALE GENOMIC DNA]</scope>
    <source>
        <strain evidence="1 2">DAOM 194757</strain>
    </source>
</reference>
<organism evidence="1 2">
    <name type="scientific">Gigaspora rosea</name>
    <dbReference type="NCBI Taxonomy" id="44941"/>
    <lineage>
        <taxon>Eukaryota</taxon>
        <taxon>Fungi</taxon>
        <taxon>Fungi incertae sedis</taxon>
        <taxon>Mucoromycota</taxon>
        <taxon>Glomeromycotina</taxon>
        <taxon>Glomeromycetes</taxon>
        <taxon>Diversisporales</taxon>
        <taxon>Gigasporaceae</taxon>
        <taxon>Gigaspora</taxon>
    </lineage>
</organism>
<gene>
    <name evidence="1" type="ORF">C2G38_2137594</name>
</gene>
<dbReference type="STRING" id="44941.A0A397VZD9"/>
<evidence type="ECO:0000313" key="1">
    <source>
        <dbReference type="EMBL" id="RIB27880.1"/>
    </source>
</evidence>
<keyword evidence="2" id="KW-1185">Reference proteome</keyword>
<sequence>MALKILKNVNVKDVISPELDEDIDHKNVDDYILKSRRIRSAPSFYGGSTAVGTSINNDNSSNILTFSQDSQDSQDHVNKFLLQQWNLHKGWKVNGNTFIHGEEILTENGSIISQEVKQYAQIYTNIPNNPFEILKNESVSAQNLEEIDICLHIRLLNIEYKNFEISDEFSRAIQEMLKNRDEKSIRKALQKIFEKYGDYIPTKVVIGGALRIKSAYPKDRMLFMQDLEILKANLYWVNDQIFSGISNIFEKIPFDNIFTIEDMDNNQRITSGHELIDWMEEFYEHKKGYIIAFKESIPVYTLLKNEIQQEIIKVCGRLQNINIEHMIVPYITNSPIPENLNFWTKNTPLIYLCHWISNLYLHYGLIIQQNNIRHGLEVAIDFLEIPEICLLDKSYMYLRQPLNKKEAFIQANRIKIENINVAEIPFLTASLTNSDHPIFDGQQKSNEVHCFITSEKIKLTFSMNKLKPSKKFLNAVDEALNSNYPFRNLKNVFDKFGYFCPCSIILGRTFSKIYESDNDGPFENDEYIFSTDEVEPEMIEGKLETWNKIAKKLDTSFFLDFNGDIVRSNEIYSRLKNLEEKQHWKTVTQDLIPLYKILPKDKQNKIESIVSDSYHIVMTGITKITQKNQTYVNIQFENPLQDNNYEMFGCLIINDKNVSDVMIRFSLANQYGCRAIIHKLDNKSIPINAQVFWIVLTKGHGYFSQHSRDIKIAYGKKILSSQLPIDVEIPSPTWLGLWLNSCYFFDFFQSEISCLLYFAVYN</sequence>